<gene>
    <name evidence="2" type="ORF">KOY48_00260</name>
</gene>
<sequence>MDSQANQSFSDDQELAKVLAGVSQGTDNNLQFEETNAIVSPVVNPATISPDPVATDEDNSQPVVEPSVNPVAVDPTPTISTDSSHLQLQILHLIGLSRLL</sequence>
<feature type="region of interest" description="Disordered" evidence="1">
    <location>
        <begin position="48"/>
        <end position="80"/>
    </location>
</feature>
<evidence type="ECO:0000256" key="1">
    <source>
        <dbReference type="SAM" id="MobiDB-lite"/>
    </source>
</evidence>
<name>A0A8F1MCL4_9BACT</name>
<reference evidence="2" key="1">
    <citation type="submission" date="2021-06" db="EMBL/GenBank/DDBJ databases">
        <title>An adapted protocol for Saccharibacteria cultivation: two new species join this phylum of Candidate Phyla Radiations.</title>
        <authorList>
            <person name="Ibrahim A."/>
            <person name="Maatouk M."/>
            <person name="Zgheib R."/>
            <person name="Haddad G."/>
            <person name="Bou Khalil J."/>
            <person name="Raoult D."/>
            <person name="Bittar F."/>
        </authorList>
    </citation>
    <scope>NUCLEOTIDE SEQUENCE</scope>
    <source>
        <strain evidence="2">IHU1</strain>
    </source>
</reference>
<accession>A0A8F1MCL4</accession>
<proteinExistence type="predicted"/>
<dbReference type="AlphaFoldDB" id="A0A8F1MCL4"/>
<protein>
    <submittedName>
        <fullName evidence="2">Uncharacterized protein</fullName>
    </submittedName>
</protein>
<dbReference type="EMBL" id="CP076460">
    <property type="protein sequence ID" value="QWQ32327.1"/>
    <property type="molecule type" value="Genomic_DNA"/>
</dbReference>
<keyword evidence="3" id="KW-1185">Reference proteome</keyword>
<evidence type="ECO:0000313" key="3">
    <source>
        <dbReference type="Proteomes" id="UP000679129"/>
    </source>
</evidence>
<dbReference type="Proteomes" id="UP000679129">
    <property type="component" value="Chromosome"/>
</dbReference>
<dbReference type="KEGG" id="mnd:KOY48_00260"/>
<evidence type="ECO:0000313" key="2">
    <source>
        <dbReference type="EMBL" id="QWQ32327.1"/>
    </source>
</evidence>
<organism evidence="2 3">
    <name type="scientific">Candidatus Minimicrobia naudis</name>
    <dbReference type="NCBI Taxonomy" id="2841263"/>
    <lineage>
        <taxon>Bacteria</taxon>
        <taxon>Candidatus Saccharimonadota</taxon>
        <taxon>Candidatus Saccharimonadota incertae sedis</taxon>
        <taxon>Candidatus Minimicrobia</taxon>
    </lineage>
</organism>